<gene>
    <name evidence="1" type="ordered locus">Pedsa_3034</name>
</gene>
<accession>F0S9M0</accession>
<proteinExistence type="predicted"/>
<dbReference type="EMBL" id="CP002545">
    <property type="protein sequence ID" value="ADY53573.1"/>
    <property type="molecule type" value="Genomic_DNA"/>
</dbReference>
<dbReference type="Proteomes" id="UP000000310">
    <property type="component" value="Chromosome"/>
</dbReference>
<reference evidence="1 2" key="1">
    <citation type="journal article" date="2011" name="Stand. Genomic Sci.">
        <title>Complete genome sequence of the gliding, heparinolytic Pedobacter saltans type strain (113).</title>
        <authorList>
            <person name="Liolios K."/>
            <person name="Sikorski J."/>
            <person name="Lu M."/>
            <person name="Nolan M."/>
            <person name="Lapidus A."/>
            <person name="Lucas S."/>
            <person name="Hammon N."/>
            <person name="Deshpande S."/>
            <person name="Cheng J.F."/>
            <person name="Tapia R."/>
            <person name="Han C."/>
            <person name="Goodwin L."/>
            <person name="Pitluck S."/>
            <person name="Huntemann M."/>
            <person name="Ivanova N."/>
            <person name="Pagani I."/>
            <person name="Mavromatis K."/>
            <person name="Ovchinikova G."/>
            <person name="Pati A."/>
            <person name="Chen A."/>
            <person name="Palaniappan K."/>
            <person name="Land M."/>
            <person name="Hauser L."/>
            <person name="Brambilla E.M."/>
            <person name="Kotsyurbenko O."/>
            <person name="Rohde M."/>
            <person name="Tindall B.J."/>
            <person name="Abt B."/>
            <person name="Goker M."/>
            <person name="Detter J.C."/>
            <person name="Woyke T."/>
            <person name="Bristow J."/>
            <person name="Eisen J.A."/>
            <person name="Markowitz V."/>
            <person name="Hugenholtz P."/>
            <person name="Klenk H.P."/>
            <person name="Kyrpides N.C."/>
        </authorList>
    </citation>
    <scope>NUCLEOTIDE SEQUENCE [LARGE SCALE GENOMIC DNA]</scope>
    <source>
        <strain evidence="2">ATCC 51119 / DSM 12145 / JCM 21818 / LMG 10337 / NBRC 100064 / NCIMB 13643</strain>
    </source>
</reference>
<dbReference type="AlphaFoldDB" id="F0S9M0"/>
<dbReference type="RefSeq" id="WP_013634058.1">
    <property type="nucleotide sequence ID" value="NC_015177.1"/>
</dbReference>
<evidence type="ECO:0000313" key="1">
    <source>
        <dbReference type="EMBL" id="ADY53573.1"/>
    </source>
</evidence>
<dbReference type="KEGG" id="psn:Pedsa_3034"/>
<dbReference type="HOGENOM" id="CLU_3172259_0_0_10"/>
<name>F0S9M0_PSESL</name>
<keyword evidence="2" id="KW-1185">Reference proteome</keyword>
<sequence>MNIVVFENAGIQISKAAQWFFEQNPGLETKFLLVLDKSIRYIKNNPL</sequence>
<organism evidence="1 2">
    <name type="scientific">Pseudopedobacter saltans (strain ATCC 51119 / DSM 12145 / JCM 21818 / CCUG 39354 / LMG 10337 / NBRC 100064 / NCIMB 13643)</name>
    <name type="common">Pedobacter saltans</name>
    <dbReference type="NCBI Taxonomy" id="762903"/>
    <lineage>
        <taxon>Bacteria</taxon>
        <taxon>Pseudomonadati</taxon>
        <taxon>Bacteroidota</taxon>
        <taxon>Sphingobacteriia</taxon>
        <taxon>Sphingobacteriales</taxon>
        <taxon>Sphingobacteriaceae</taxon>
        <taxon>Pseudopedobacter</taxon>
    </lineage>
</organism>
<evidence type="ECO:0000313" key="2">
    <source>
        <dbReference type="Proteomes" id="UP000000310"/>
    </source>
</evidence>
<protein>
    <submittedName>
        <fullName evidence="1">Uncharacterized protein</fullName>
    </submittedName>
</protein>
<reference evidence="2" key="2">
    <citation type="submission" date="2011-02" db="EMBL/GenBank/DDBJ databases">
        <title>The complete genome of Pedobacter saltans DSM 12145.</title>
        <authorList>
            <consortium name="US DOE Joint Genome Institute (JGI-PGF)"/>
            <person name="Lucas S."/>
            <person name="Copeland A."/>
            <person name="Lapidus A."/>
            <person name="Bruce D."/>
            <person name="Goodwin L."/>
            <person name="Pitluck S."/>
            <person name="Kyrpides N."/>
            <person name="Mavromatis K."/>
            <person name="Pagani I."/>
            <person name="Ivanova N."/>
            <person name="Ovchinnikova G."/>
            <person name="Lu M."/>
            <person name="Detter J.C."/>
            <person name="Han C."/>
            <person name="Land M."/>
            <person name="Hauser L."/>
            <person name="Markowitz V."/>
            <person name="Cheng J.-F."/>
            <person name="Hugenholtz P."/>
            <person name="Woyke T."/>
            <person name="Wu D."/>
            <person name="Tindall B."/>
            <person name="Pomrenke H.G."/>
            <person name="Brambilla E."/>
            <person name="Klenk H.-P."/>
            <person name="Eisen J.A."/>
        </authorList>
    </citation>
    <scope>NUCLEOTIDE SEQUENCE [LARGE SCALE GENOMIC DNA]</scope>
    <source>
        <strain evidence="2">ATCC 51119 / DSM 12145 / JCM 21818 / LMG 10337 / NBRC 100064 / NCIMB 13643</strain>
    </source>
</reference>